<evidence type="ECO:0000313" key="2">
    <source>
        <dbReference type="Proteomes" id="UP000709295"/>
    </source>
</evidence>
<dbReference type="GO" id="GO:0000271">
    <property type="term" value="P:polysaccharide biosynthetic process"/>
    <property type="evidence" value="ECO:0007669"/>
    <property type="project" value="TreeGrafter"/>
</dbReference>
<dbReference type="EMBL" id="JAENGY010001467">
    <property type="protein sequence ID" value="KAG6949096.1"/>
    <property type="molecule type" value="Genomic_DNA"/>
</dbReference>
<dbReference type="GO" id="GO:0016020">
    <property type="term" value="C:membrane"/>
    <property type="evidence" value="ECO:0007669"/>
    <property type="project" value="TreeGrafter"/>
</dbReference>
<proteinExistence type="predicted"/>
<gene>
    <name evidence="1" type="ORF">JG688_00014783</name>
</gene>
<dbReference type="PANTHER" id="PTHR23028">
    <property type="entry name" value="ACETYLTRANSFERASE"/>
    <property type="match status" value="1"/>
</dbReference>
<name>A0A8J5J078_9STRA</name>
<organism evidence="1 2">
    <name type="scientific">Phytophthora aleatoria</name>
    <dbReference type="NCBI Taxonomy" id="2496075"/>
    <lineage>
        <taxon>Eukaryota</taxon>
        <taxon>Sar</taxon>
        <taxon>Stramenopiles</taxon>
        <taxon>Oomycota</taxon>
        <taxon>Peronosporomycetes</taxon>
        <taxon>Peronosporales</taxon>
        <taxon>Peronosporaceae</taxon>
        <taxon>Phytophthora</taxon>
    </lineage>
</organism>
<dbReference type="PANTHER" id="PTHR23028:SF53">
    <property type="entry name" value="ACYL_TRANSF_3 DOMAIN-CONTAINING PROTEIN"/>
    <property type="match status" value="1"/>
</dbReference>
<evidence type="ECO:0008006" key="3">
    <source>
        <dbReference type="Google" id="ProtNLM"/>
    </source>
</evidence>
<comment type="caution">
    <text evidence="1">The sequence shown here is derived from an EMBL/GenBank/DDBJ whole genome shotgun (WGS) entry which is preliminary data.</text>
</comment>
<dbReference type="AlphaFoldDB" id="A0A8J5J078"/>
<dbReference type="InterPro" id="IPR050879">
    <property type="entry name" value="Acyltransferase_3"/>
</dbReference>
<evidence type="ECO:0000313" key="1">
    <source>
        <dbReference type="EMBL" id="KAG6949096.1"/>
    </source>
</evidence>
<accession>A0A8J5J078</accession>
<keyword evidence="2" id="KW-1185">Reference proteome</keyword>
<dbReference type="Proteomes" id="UP000709295">
    <property type="component" value="Unassembled WGS sequence"/>
</dbReference>
<sequence>MVVLDIQEIKCDASRSATTASSPRRQVQSEAVFLVVDGGAAEEKETLLQEEKIVSKREPSGRVKLKFLNGLRGLASLLIVHHHAGYLLEVTIAPSSVDIFFVLSSFLLTMINASKIQKLVAHKASFREWIVVLLDYFVKRLLRVYPLFASNTNSLLQSRALQHSIVEPLGYFDIQEALLPLLDNAHRDCVLFHDSTFLGRALLLGQSAQGKVVGHRAVVHLGVLRRVLYTTNNTRRVPSSSADISRRISCCSCLLGSEQGDEETKFEPSKWHLVAVRAFELTMLSTMISDVCRGLLVRWFNGSLFPSQHPAVPSVSLPISTVIVIEALAPSAISRVLEWNVLCFTGKISFSMYLLHPFVNFLPWLLDLPRVDQFIVRLVLVYSLSTVSFFLIERNCQELATAIGKRLAKRAGPA</sequence>
<protein>
    <recommendedName>
        <fullName evidence="3">Acyltransferase 3 domain-containing protein</fullName>
    </recommendedName>
</protein>
<reference evidence="1" key="1">
    <citation type="submission" date="2021-01" db="EMBL/GenBank/DDBJ databases">
        <title>Phytophthora aleatoria, a newly-described species from Pinus radiata is distinct from Phytophthora cactorum isolates based on comparative genomics.</title>
        <authorList>
            <person name="Mcdougal R."/>
            <person name="Panda P."/>
            <person name="Williams N."/>
            <person name="Studholme D.J."/>
        </authorList>
    </citation>
    <scope>NUCLEOTIDE SEQUENCE</scope>
    <source>
        <strain evidence="1">NZFS 4037</strain>
    </source>
</reference>